<evidence type="ECO:0000256" key="2">
    <source>
        <dbReference type="ARBA" id="ARBA00022692"/>
    </source>
</evidence>
<feature type="transmembrane region" description="Helical" evidence="5">
    <location>
        <begin position="123"/>
        <end position="142"/>
    </location>
</feature>
<feature type="transmembrane region" description="Helical" evidence="5">
    <location>
        <begin position="154"/>
        <end position="170"/>
    </location>
</feature>
<dbReference type="Proteomes" id="UP000579136">
    <property type="component" value="Unassembled WGS sequence"/>
</dbReference>
<feature type="transmembrane region" description="Helical" evidence="5">
    <location>
        <begin position="362"/>
        <end position="390"/>
    </location>
</feature>
<feature type="transmembrane region" description="Helical" evidence="5">
    <location>
        <begin position="299"/>
        <end position="318"/>
    </location>
</feature>
<proteinExistence type="predicted"/>
<comment type="subcellular location">
    <subcellularLocation>
        <location evidence="1">Membrane</location>
        <topology evidence="1">Multi-pass membrane protein</topology>
    </subcellularLocation>
</comment>
<name>A0A9Q2CYB7_9STAP</name>
<dbReference type="PROSITE" id="PS50801">
    <property type="entry name" value="STAS"/>
    <property type="match status" value="1"/>
</dbReference>
<dbReference type="InterPro" id="IPR011547">
    <property type="entry name" value="SLC26A/SulP_dom"/>
</dbReference>
<feature type="domain" description="STAS" evidence="6">
    <location>
        <begin position="409"/>
        <end position="495"/>
    </location>
</feature>
<dbReference type="PANTHER" id="PTHR43310:SF1">
    <property type="entry name" value="SULFATE TRANSPORTER YBAR-RELATED"/>
    <property type="match status" value="1"/>
</dbReference>
<feature type="transmembrane region" description="Helical" evidence="5">
    <location>
        <begin position="97"/>
        <end position="117"/>
    </location>
</feature>
<keyword evidence="2 5" id="KW-0812">Transmembrane</keyword>
<dbReference type="AlphaFoldDB" id="A0A9Q2CYB7"/>
<feature type="transmembrane region" description="Helical" evidence="5">
    <location>
        <begin position="59"/>
        <end position="85"/>
    </location>
</feature>
<dbReference type="Pfam" id="PF00916">
    <property type="entry name" value="Sulfate_transp"/>
    <property type="match status" value="2"/>
</dbReference>
<dbReference type="GO" id="GO:0016020">
    <property type="term" value="C:membrane"/>
    <property type="evidence" value="ECO:0007669"/>
    <property type="project" value="UniProtKB-SubCell"/>
</dbReference>
<reference evidence="7 8" key="1">
    <citation type="submission" date="2020-08" db="EMBL/GenBank/DDBJ databases">
        <title>Genomic Encyclopedia of Type Strains, Phase IV (KMG-IV): sequencing the most valuable type-strain genomes for metagenomic binning, comparative biology and taxonomic classification.</title>
        <authorList>
            <person name="Goeker M."/>
        </authorList>
    </citation>
    <scope>NUCLEOTIDE SEQUENCE [LARGE SCALE GENOMIC DNA]</scope>
    <source>
        <strain evidence="7 8">DSM 19163</strain>
    </source>
</reference>
<dbReference type="Gene3D" id="3.30.750.24">
    <property type="entry name" value="STAS domain"/>
    <property type="match status" value="1"/>
</dbReference>
<dbReference type="SUPFAM" id="SSF52091">
    <property type="entry name" value="SpoIIaa-like"/>
    <property type="match status" value="1"/>
</dbReference>
<evidence type="ECO:0000313" key="7">
    <source>
        <dbReference type="EMBL" id="MBB5175535.1"/>
    </source>
</evidence>
<feature type="transmembrane region" description="Helical" evidence="5">
    <location>
        <begin position="269"/>
        <end position="287"/>
    </location>
</feature>
<evidence type="ECO:0000256" key="4">
    <source>
        <dbReference type="ARBA" id="ARBA00023136"/>
    </source>
</evidence>
<organism evidence="7 8">
    <name type="scientific">Nosocomiicoccus ampullae</name>
    <dbReference type="NCBI Taxonomy" id="489910"/>
    <lineage>
        <taxon>Bacteria</taxon>
        <taxon>Bacillati</taxon>
        <taxon>Bacillota</taxon>
        <taxon>Bacilli</taxon>
        <taxon>Bacillales</taxon>
        <taxon>Staphylococcaceae</taxon>
        <taxon>Nosocomiicoccus</taxon>
    </lineage>
</organism>
<protein>
    <submittedName>
        <fullName evidence="7">SulP family sulfate permease</fullName>
    </submittedName>
</protein>
<dbReference type="RefSeq" id="WP_183672956.1">
    <property type="nucleotide sequence ID" value="NZ_CBCRYX010000001.1"/>
</dbReference>
<dbReference type="EMBL" id="JACHHF010000002">
    <property type="protein sequence ID" value="MBB5175535.1"/>
    <property type="molecule type" value="Genomic_DNA"/>
</dbReference>
<dbReference type="CDD" id="cd07042">
    <property type="entry name" value="STAS_SulP_like_sulfate_transporter"/>
    <property type="match status" value="1"/>
</dbReference>
<dbReference type="PANTHER" id="PTHR43310">
    <property type="entry name" value="SULFATE TRANSPORTER YBAR-RELATED"/>
    <property type="match status" value="1"/>
</dbReference>
<evidence type="ECO:0000259" key="6">
    <source>
        <dbReference type="PROSITE" id="PS50801"/>
    </source>
</evidence>
<keyword evidence="3 5" id="KW-1133">Transmembrane helix</keyword>
<evidence type="ECO:0000256" key="3">
    <source>
        <dbReference type="ARBA" id="ARBA00022989"/>
    </source>
</evidence>
<dbReference type="InterPro" id="IPR036513">
    <property type="entry name" value="STAS_dom_sf"/>
</dbReference>
<feature type="transmembrane region" description="Helical" evidence="5">
    <location>
        <begin position="176"/>
        <end position="193"/>
    </location>
</feature>
<dbReference type="Pfam" id="PF01740">
    <property type="entry name" value="STAS"/>
    <property type="match status" value="1"/>
</dbReference>
<dbReference type="InterPro" id="IPR052706">
    <property type="entry name" value="Membrane-Transporter-like"/>
</dbReference>
<keyword evidence="8" id="KW-1185">Reference proteome</keyword>
<comment type="caution">
    <text evidence="7">The sequence shown here is derived from an EMBL/GenBank/DDBJ whole genome shotgun (WGS) entry which is preliminary data.</text>
</comment>
<gene>
    <name evidence="7" type="ORF">HNQ45_000405</name>
</gene>
<accession>A0A9Q2CYB7</accession>
<feature type="transmembrane region" description="Helical" evidence="5">
    <location>
        <begin position="22"/>
        <end position="47"/>
    </location>
</feature>
<evidence type="ECO:0000256" key="1">
    <source>
        <dbReference type="ARBA" id="ARBA00004141"/>
    </source>
</evidence>
<evidence type="ECO:0000256" key="5">
    <source>
        <dbReference type="SAM" id="Phobius"/>
    </source>
</evidence>
<sequence length="495" mass="54297">MKAGEDLNTLTKADEWFKNPNIFTNIIAGLIVSIALIPEAVSFSIVAGLDPMTGLYTPIIMTITIAFAGGRPAMISGTTAAMALVVVDIVKYHGAEYLFAATILMGIIQMILGYLKIGRLLRFIPNSVMIGFMNSLAILLFITQLKNIVGISNATYFYVTFTFLIILFAPRLFTTIPAPLVGLVIMSLVYFFFGGKVMTVSDLGTIKSQLPVLHIPNIPFTLETLKIIFPYAVSMALVGLIQSLIVARILDNYTETNSNKNRESFGQGISNLFTGLFGGMAGCAVTGQSIINVQMGARARLSTFSAGISLIILVMMFGSIVNEIPMPVLTGLMVFVAYNTFDWRSFKYFKRAPKSDMITLSVTMLVSIITSNLALGAICGIVAAIITFAVKISHIDVTKRKTEADHITYHISGQLFFASIESMLEQLNYDDNESHVTLDFKHAHLWDSTSVSAIQTAILNLEKHDKTVKIINLNSNSTEMLERMTKIRVENSQSK</sequence>
<keyword evidence="4 5" id="KW-0472">Membrane</keyword>
<dbReference type="InterPro" id="IPR002645">
    <property type="entry name" value="STAS_dom"/>
</dbReference>
<feature type="transmembrane region" description="Helical" evidence="5">
    <location>
        <begin position="228"/>
        <end position="249"/>
    </location>
</feature>
<evidence type="ECO:0000313" key="8">
    <source>
        <dbReference type="Proteomes" id="UP000579136"/>
    </source>
</evidence>